<dbReference type="Pfam" id="PF00083">
    <property type="entry name" value="Sugar_tr"/>
    <property type="match status" value="1"/>
</dbReference>
<feature type="compositionally biased region" description="Polar residues" evidence="5">
    <location>
        <begin position="99"/>
        <end position="118"/>
    </location>
</feature>
<feature type="transmembrane region" description="Helical" evidence="6">
    <location>
        <begin position="192"/>
        <end position="216"/>
    </location>
</feature>
<dbReference type="AlphaFoldDB" id="A0AA40AA50"/>
<dbReference type="GO" id="GO:0022857">
    <property type="term" value="F:transmembrane transporter activity"/>
    <property type="evidence" value="ECO:0007669"/>
    <property type="project" value="InterPro"/>
</dbReference>
<keyword evidence="2 6" id="KW-0812">Transmembrane</keyword>
<dbReference type="InterPro" id="IPR036259">
    <property type="entry name" value="MFS_trans_sf"/>
</dbReference>
<dbReference type="InterPro" id="IPR005828">
    <property type="entry name" value="MFS_sugar_transport-like"/>
</dbReference>
<feature type="transmembrane region" description="Helical" evidence="6">
    <location>
        <begin position="254"/>
        <end position="273"/>
    </location>
</feature>
<evidence type="ECO:0000256" key="5">
    <source>
        <dbReference type="SAM" id="MobiDB-lite"/>
    </source>
</evidence>
<organism evidence="7 8">
    <name type="scientific">Lasiosphaeris hirsuta</name>
    <dbReference type="NCBI Taxonomy" id="260670"/>
    <lineage>
        <taxon>Eukaryota</taxon>
        <taxon>Fungi</taxon>
        <taxon>Dikarya</taxon>
        <taxon>Ascomycota</taxon>
        <taxon>Pezizomycotina</taxon>
        <taxon>Sordariomycetes</taxon>
        <taxon>Sordariomycetidae</taxon>
        <taxon>Sordariales</taxon>
        <taxon>Lasiosphaeriaceae</taxon>
        <taxon>Lasiosphaeris</taxon>
    </lineage>
</organism>
<protein>
    <submittedName>
        <fullName evidence="7">Uncharacterized protein</fullName>
    </submittedName>
</protein>
<evidence type="ECO:0000256" key="2">
    <source>
        <dbReference type="ARBA" id="ARBA00022692"/>
    </source>
</evidence>
<dbReference type="SUPFAM" id="SSF103473">
    <property type="entry name" value="MFS general substrate transporter"/>
    <property type="match status" value="1"/>
</dbReference>
<keyword evidence="8" id="KW-1185">Reference proteome</keyword>
<evidence type="ECO:0000313" key="8">
    <source>
        <dbReference type="Proteomes" id="UP001172102"/>
    </source>
</evidence>
<keyword evidence="4 6" id="KW-0472">Membrane</keyword>
<dbReference type="PANTHER" id="PTHR24064">
    <property type="entry name" value="SOLUTE CARRIER FAMILY 22 MEMBER"/>
    <property type="match status" value="1"/>
</dbReference>
<comment type="caution">
    <text evidence="7">The sequence shown here is derived from an EMBL/GenBank/DDBJ whole genome shotgun (WGS) entry which is preliminary data.</text>
</comment>
<evidence type="ECO:0000256" key="4">
    <source>
        <dbReference type="ARBA" id="ARBA00023136"/>
    </source>
</evidence>
<evidence type="ECO:0000256" key="6">
    <source>
        <dbReference type="SAM" id="Phobius"/>
    </source>
</evidence>
<evidence type="ECO:0000256" key="1">
    <source>
        <dbReference type="ARBA" id="ARBA00004141"/>
    </source>
</evidence>
<comment type="subcellular location">
    <subcellularLocation>
        <location evidence="1">Membrane</location>
        <topology evidence="1">Multi-pass membrane protein</topology>
    </subcellularLocation>
</comment>
<feature type="transmembrane region" description="Helical" evidence="6">
    <location>
        <begin position="132"/>
        <end position="154"/>
    </location>
</feature>
<reference evidence="7" key="1">
    <citation type="submission" date="2023-06" db="EMBL/GenBank/DDBJ databases">
        <title>Genome-scale phylogeny and comparative genomics of the fungal order Sordariales.</title>
        <authorList>
            <consortium name="Lawrence Berkeley National Laboratory"/>
            <person name="Hensen N."/>
            <person name="Bonometti L."/>
            <person name="Westerberg I."/>
            <person name="Brannstrom I.O."/>
            <person name="Guillou S."/>
            <person name="Cros-Aarteil S."/>
            <person name="Calhoun S."/>
            <person name="Haridas S."/>
            <person name="Kuo A."/>
            <person name="Mondo S."/>
            <person name="Pangilinan J."/>
            <person name="Riley R."/>
            <person name="Labutti K."/>
            <person name="Andreopoulos B."/>
            <person name="Lipzen A."/>
            <person name="Chen C."/>
            <person name="Yanf M."/>
            <person name="Daum C."/>
            <person name="Ng V."/>
            <person name="Clum A."/>
            <person name="Steindorff A."/>
            <person name="Ohm R."/>
            <person name="Martin F."/>
            <person name="Silar P."/>
            <person name="Natvig D."/>
            <person name="Lalanne C."/>
            <person name="Gautier V."/>
            <person name="Ament-Velasquez S.L."/>
            <person name="Kruys A."/>
            <person name="Hutchinson M.I."/>
            <person name="Powell A.J."/>
            <person name="Barry K."/>
            <person name="Miller A.N."/>
            <person name="Grigoriev I.V."/>
            <person name="Debuchy R."/>
            <person name="Gladieux P."/>
            <person name="Thoren M.H."/>
            <person name="Johannesson H."/>
        </authorList>
    </citation>
    <scope>NUCLEOTIDE SEQUENCE</scope>
    <source>
        <strain evidence="7">SMH4607-1</strain>
    </source>
</reference>
<proteinExistence type="predicted"/>
<evidence type="ECO:0000313" key="7">
    <source>
        <dbReference type="EMBL" id="KAK0712089.1"/>
    </source>
</evidence>
<name>A0AA40AA50_9PEZI</name>
<feature type="transmembrane region" description="Helical" evidence="6">
    <location>
        <begin position="54"/>
        <end position="73"/>
    </location>
</feature>
<dbReference type="EMBL" id="JAUKUA010000005">
    <property type="protein sequence ID" value="KAK0712089.1"/>
    <property type="molecule type" value="Genomic_DNA"/>
</dbReference>
<sequence length="280" mass="30459">MEMFGGAEGAAEAEEIAEANENDSGGGSKPISWRKWREWWNGAFRYLGETRAGLHLFLLSFLWILSDAAWYCLSLDFQSSMSTFFISKPSLPNNNSNNGTQDNCPDLGNQRSNPDGTDTTVYRELERNSTRFMLVVSIGSILGSSILIVIINRFHRRNLLTATCFILAILFAISGGILVGKGSAGRIRGTEVDVFIGMMHLFFSLGPKTLILIVGVEIFPTVYGGTFYGMAAAMGKLGAVVIRPIIGITGRSDTALGVRLLVATALMVPARIYEISEATL</sequence>
<dbReference type="Proteomes" id="UP001172102">
    <property type="component" value="Unassembled WGS sequence"/>
</dbReference>
<feature type="transmembrane region" description="Helical" evidence="6">
    <location>
        <begin position="160"/>
        <end position="180"/>
    </location>
</feature>
<gene>
    <name evidence="7" type="ORF">B0H67DRAFT_647406</name>
</gene>
<feature type="transmembrane region" description="Helical" evidence="6">
    <location>
        <begin position="222"/>
        <end position="242"/>
    </location>
</feature>
<dbReference type="Gene3D" id="1.20.1250.20">
    <property type="entry name" value="MFS general substrate transporter like domains"/>
    <property type="match status" value="1"/>
</dbReference>
<dbReference type="GO" id="GO:0016020">
    <property type="term" value="C:membrane"/>
    <property type="evidence" value="ECO:0007669"/>
    <property type="project" value="UniProtKB-SubCell"/>
</dbReference>
<accession>A0AA40AA50</accession>
<evidence type="ECO:0000256" key="3">
    <source>
        <dbReference type="ARBA" id="ARBA00022989"/>
    </source>
</evidence>
<keyword evidence="3 6" id="KW-1133">Transmembrane helix</keyword>
<feature type="region of interest" description="Disordered" evidence="5">
    <location>
        <begin position="95"/>
        <end position="118"/>
    </location>
</feature>